<reference evidence="2" key="2">
    <citation type="journal article" date="2022" name="Microb. Genom.">
        <title>A chromosome-scale genome assembly of the tomato pathogen Cladosporium fulvum reveals a compartmentalized genome architecture and the presence of a dispensable chromosome.</title>
        <authorList>
            <person name="Zaccaron A.Z."/>
            <person name="Chen L.H."/>
            <person name="Samaras A."/>
            <person name="Stergiopoulos I."/>
        </authorList>
    </citation>
    <scope>NUCLEOTIDE SEQUENCE</scope>
    <source>
        <strain evidence="2">Race5_Kim</strain>
    </source>
</reference>
<dbReference type="OMA" id="ANSDVEC"/>
<name>A0A9Q8L6V6_PASFU</name>
<proteinExistence type="predicted"/>
<protein>
    <submittedName>
        <fullName evidence="2">Uncharacterized protein</fullName>
    </submittedName>
</protein>
<feature type="region of interest" description="Disordered" evidence="1">
    <location>
        <begin position="157"/>
        <end position="180"/>
    </location>
</feature>
<evidence type="ECO:0000256" key="1">
    <source>
        <dbReference type="SAM" id="MobiDB-lite"/>
    </source>
</evidence>
<dbReference type="RefSeq" id="XP_047756294.1">
    <property type="nucleotide sequence ID" value="XM_047901081.1"/>
</dbReference>
<evidence type="ECO:0000313" key="3">
    <source>
        <dbReference type="Proteomes" id="UP000756132"/>
    </source>
</evidence>
<dbReference type="AlphaFoldDB" id="A0A9Q8L6V6"/>
<dbReference type="OrthoDB" id="3942467at2759"/>
<feature type="compositionally biased region" description="Acidic residues" evidence="1">
    <location>
        <begin position="32"/>
        <end position="49"/>
    </location>
</feature>
<keyword evidence="3" id="KW-1185">Reference proteome</keyword>
<dbReference type="GeneID" id="71981811"/>
<reference evidence="2" key="1">
    <citation type="submission" date="2021-12" db="EMBL/GenBank/DDBJ databases">
        <authorList>
            <person name="Zaccaron A."/>
            <person name="Stergiopoulos I."/>
        </authorList>
    </citation>
    <scope>NUCLEOTIDE SEQUENCE</scope>
    <source>
        <strain evidence="2">Race5_Kim</strain>
    </source>
</reference>
<organism evidence="2 3">
    <name type="scientific">Passalora fulva</name>
    <name type="common">Tomato leaf mold</name>
    <name type="synonym">Cladosporium fulvum</name>
    <dbReference type="NCBI Taxonomy" id="5499"/>
    <lineage>
        <taxon>Eukaryota</taxon>
        <taxon>Fungi</taxon>
        <taxon>Dikarya</taxon>
        <taxon>Ascomycota</taxon>
        <taxon>Pezizomycotina</taxon>
        <taxon>Dothideomycetes</taxon>
        <taxon>Dothideomycetidae</taxon>
        <taxon>Mycosphaerellales</taxon>
        <taxon>Mycosphaerellaceae</taxon>
        <taxon>Fulvia</taxon>
    </lineage>
</organism>
<sequence length="180" mass="19244">MDSIAHLTQKLLRERARNNQLPETAPPPYSESDMEDSDDDDDDQDEEEAEPVKLTINSAHRIHGSNNLVPTSSTPLADATKFSTLLLHAINQINAANANARDSRRRPLKVNLTINCGLEIVGDRNVVGAVGVKPKVNVGGNAVPSSVAAVAGAKRKAEDAGEDVAEPEMKKVATGQSMEE</sequence>
<dbReference type="EMBL" id="CP090163">
    <property type="protein sequence ID" value="UJO11928.1"/>
    <property type="molecule type" value="Genomic_DNA"/>
</dbReference>
<dbReference type="Proteomes" id="UP000756132">
    <property type="component" value="Chromosome 1"/>
</dbReference>
<feature type="region of interest" description="Disordered" evidence="1">
    <location>
        <begin position="1"/>
        <end position="52"/>
    </location>
</feature>
<accession>A0A9Q8L6V6</accession>
<evidence type="ECO:0000313" key="2">
    <source>
        <dbReference type="EMBL" id="UJO11928.1"/>
    </source>
</evidence>
<gene>
    <name evidence="2" type="ORF">CLAFUR5_01933</name>
</gene>
<dbReference type="KEGG" id="ffu:CLAFUR5_01933"/>